<keyword evidence="1" id="KW-0614">Plasmid</keyword>
<dbReference type="Proteomes" id="UP000005940">
    <property type="component" value="Plasmid pSTS2"/>
</dbReference>
<dbReference type="EMBL" id="CP029158">
    <property type="protein sequence ID" value="QKM65816.1"/>
    <property type="molecule type" value="Genomic_DNA"/>
</dbReference>
<sequence>MKKPNRLVTFLYGLVGMAHAYDTADEVREVIADNCFNTLAERARTHGEGADRLSDSLAFQPGLLDLHDELHDTWHYLTALKARARDLGYGTLTENLDAAADSTRDVLQAVATAAENTVPSPAIPARK</sequence>
<proteinExistence type="predicted"/>
<evidence type="ECO:0000313" key="1">
    <source>
        <dbReference type="EMBL" id="QKM65816.1"/>
    </source>
</evidence>
<accession>I2MT05</accession>
<gene>
    <name evidence="1" type="ORF">STSU_000235</name>
</gene>
<dbReference type="RefSeq" id="WP_006351142.1">
    <property type="nucleotide sequence ID" value="NZ_CP029158.1"/>
</dbReference>
<evidence type="ECO:0000313" key="2">
    <source>
        <dbReference type="Proteomes" id="UP000005940"/>
    </source>
</evidence>
<protein>
    <submittedName>
        <fullName evidence="1">Uncharacterized protein</fullName>
    </submittedName>
</protein>
<dbReference type="AlphaFoldDB" id="I2MT05"/>
<geneLocation type="plasmid" evidence="1 2">
    <name>pSTS2</name>
</geneLocation>
<name>I2MT05_STRT9</name>
<organism evidence="1 2">
    <name type="scientific">Streptomyces tsukubensis (strain DSM 42081 / NBRC 108919 / NRRL 18488 / 9993)</name>
    <dbReference type="NCBI Taxonomy" id="1114943"/>
    <lineage>
        <taxon>Bacteria</taxon>
        <taxon>Bacillati</taxon>
        <taxon>Actinomycetota</taxon>
        <taxon>Actinomycetes</taxon>
        <taxon>Kitasatosporales</taxon>
        <taxon>Streptomycetaceae</taxon>
        <taxon>Streptomyces</taxon>
    </lineage>
</organism>
<reference evidence="1 2" key="1">
    <citation type="journal article" date="2012" name="J. Bacteriol.">
        <title>Draft genome of Streptomyces tsukubaensis NRRL 18488, the producer of the clinically important immunosuppressant tacrolimus (FK506).</title>
        <authorList>
            <person name="Barreiro C."/>
            <person name="Prieto C."/>
            <person name="Sola-Landa A."/>
            <person name="Solera E."/>
            <person name="Martinez-Castro M."/>
            <person name="Perez-Redondo R."/>
            <person name="Garcia-Estrada C."/>
            <person name="Aparicio J.F."/>
            <person name="Fernandez-Martinez L.T."/>
            <person name="Santos-Aberturas J."/>
            <person name="Salehi-Najafabadi Z."/>
            <person name="Rodriguez-Garcia A."/>
            <person name="Tauch A."/>
            <person name="Martin J.F."/>
        </authorList>
    </citation>
    <scope>NUCLEOTIDE SEQUENCE [LARGE SCALE GENOMIC DNA]</scope>
    <source>
        <strain evidence="2">DSM 42081 / NBRC 108919 / NRRL 18488 / 9993</strain>
    </source>
</reference>
<keyword evidence="2" id="KW-1185">Reference proteome</keyword>